<dbReference type="EMBL" id="MT141772">
    <property type="protein sequence ID" value="QJA70200.1"/>
    <property type="molecule type" value="Genomic_DNA"/>
</dbReference>
<accession>A0A6M3JK53</accession>
<gene>
    <name evidence="2" type="ORF">MM415A03898_0004</name>
    <name evidence="1" type="ORF">MM415B00972_0036</name>
</gene>
<sequence length="137" mass="15590">MAKEEQPKVSEKSLPQGFKLHYYTILDKKMSPRATVCLVVYKGVAARGIALCATKEFLEEGFKDEKGREMARRRLMKAWNRKENIIETISPDGWKTIATIPLSNVGVNSYHNLNKFFEYKGAYDVKLTAIEKGLMGN</sequence>
<evidence type="ECO:0000313" key="2">
    <source>
        <dbReference type="EMBL" id="QJA70200.1"/>
    </source>
</evidence>
<proteinExistence type="predicted"/>
<dbReference type="AlphaFoldDB" id="A0A6M3JK53"/>
<name>A0A6M3JK53_9ZZZZ</name>
<evidence type="ECO:0000313" key="1">
    <source>
        <dbReference type="EMBL" id="QJA61239.1"/>
    </source>
</evidence>
<dbReference type="EMBL" id="MT141434">
    <property type="protein sequence ID" value="QJA61239.1"/>
    <property type="molecule type" value="Genomic_DNA"/>
</dbReference>
<protein>
    <submittedName>
        <fullName evidence="2">Uncharacterized protein</fullName>
    </submittedName>
</protein>
<organism evidence="2">
    <name type="scientific">viral metagenome</name>
    <dbReference type="NCBI Taxonomy" id="1070528"/>
    <lineage>
        <taxon>unclassified sequences</taxon>
        <taxon>metagenomes</taxon>
        <taxon>organismal metagenomes</taxon>
    </lineage>
</organism>
<reference evidence="2" key="1">
    <citation type="submission" date="2020-03" db="EMBL/GenBank/DDBJ databases">
        <title>The deep terrestrial virosphere.</title>
        <authorList>
            <person name="Holmfeldt K."/>
            <person name="Nilsson E."/>
            <person name="Simone D."/>
            <person name="Lopez-Fernandez M."/>
            <person name="Wu X."/>
            <person name="de Brujin I."/>
            <person name="Lundin D."/>
            <person name="Andersson A."/>
            <person name="Bertilsson S."/>
            <person name="Dopson M."/>
        </authorList>
    </citation>
    <scope>NUCLEOTIDE SEQUENCE</scope>
    <source>
        <strain evidence="2">MM415A03898</strain>
        <strain evidence="1">MM415B00972</strain>
    </source>
</reference>